<protein>
    <submittedName>
        <fullName evidence="2">Uncharacterized protein</fullName>
    </submittedName>
</protein>
<proteinExistence type="predicted"/>
<dbReference type="Proteomes" id="UP000250043">
    <property type="component" value="Unassembled WGS sequence"/>
</dbReference>
<evidence type="ECO:0000313" key="3">
    <source>
        <dbReference type="Proteomes" id="UP000250043"/>
    </source>
</evidence>
<dbReference type="AlphaFoldDB" id="A0A8E2AKZ4"/>
<gene>
    <name evidence="2" type="ORF">OBBRIDRAFT_829749</name>
</gene>
<organism evidence="2 3">
    <name type="scientific">Obba rivulosa</name>
    <dbReference type="NCBI Taxonomy" id="1052685"/>
    <lineage>
        <taxon>Eukaryota</taxon>
        <taxon>Fungi</taxon>
        <taxon>Dikarya</taxon>
        <taxon>Basidiomycota</taxon>
        <taxon>Agaricomycotina</taxon>
        <taxon>Agaricomycetes</taxon>
        <taxon>Polyporales</taxon>
        <taxon>Gelatoporiaceae</taxon>
        <taxon>Obba</taxon>
    </lineage>
</organism>
<feature type="region of interest" description="Disordered" evidence="1">
    <location>
        <begin position="200"/>
        <end position="235"/>
    </location>
</feature>
<reference evidence="2 3" key="1">
    <citation type="submission" date="2016-07" db="EMBL/GenBank/DDBJ databases">
        <title>Draft genome of the white-rot fungus Obba rivulosa 3A-2.</title>
        <authorList>
            <consortium name="DOE Joint Genome Institute"/>
            <person name="Miettinen O."/>
            <person name="Riley R."/>
            <person name="Acob R."/>
            <person name="Barry K."/>
            <person name="Cullen D."/>
            <person name="De Vries R."/>
            <person name="Hainaut M."/>
            <person name="Hatakka A."/>
            <person name="Henrissat B."/>
            <person name="Hilden K."/>
            <person name="Kuo R."/>
            <person name="Labutti K."/>
            <person name="Lipzen A."/>
            <person name="Makela M.R."/>
            <person name="Sandor L."/>
            <person name="Spatafora J.W."/>
            <person name="Grigoriev I.V."/>
            <person name="Hibbett D.S."/>
        </authorList>
    </citation>
    <scope>NUCLEOTIDE SEQUENCE [LARGE SCALE GENOMIC DNA]</scope>
    <source>
        <strain evidence="2 3">3A-2</strain>
    </source>
</reference>
<keyword evidence="3" id="KW-1185">Reference proteome</keyword>
<name>A0A8E2AKZ4_9APHY</name>
<evidence type="ECO:0000313" key="2">
    <source>
        <dbReference type="EMBL" id="OCH83882.1"/>
    </source>
</evidence>
<evidence type="ECO:0000256" key="1">
    <source>
        <dbReference type="SAM" id="MobiDB-lite"/>
    </source>
</evidence>
<sequence>MHLLIPHCFAGMGQVSWIHLVPLSRVAAALDLSSSNQCTLYDAARFRRKYCVSAVAQMMAIFDGDRANGPLMSEDVPSPTDETRKALKFWVGVIATALPTIVEDLHGMQFLRAPNACPPGTLREEVTSTVKACVLGPTMLQPVMSVTQSRGRQAIEVTAEYAVGVFAESTFASTYDDDKVRTSLVALTAWPEAQEWIGHSNRETRKRRGDKVSSAGVAEVRAPTGVDCASDSGSQ</sequence>
<dbReference type="EMBL" id="KV722777">
    <property type="protein sequence ID" value="OCH83882.1"/>
    <property type="molecule type" value="Genomic_DNA"/>
</dbReference>
<accession>A0A8E2AKZ4</accession>